<dbReference type="PROSITE" id="PS51257">
    <property type="entry name" value="PROKAR_LIPOPROTEIN"/>
    <property type="match status" value="1"/>
</dbReference>
<dbReference type="AlphaFoldDB" id="A0A0J6H1D9"/>
<evidence type="ECO:0000313" key="11">
    <source>
        <dbReference type="Proteomes" id="UP000182814"/>
    </source>
</evidence>
<evidence type="ECO:0000313" key="10">
    <source>
        <dbReference type="EMBL" id="SDS36318.1"/>
    </source>
</evidence>
<dbReference type="Proteomes" id="UP000182814">
    <property type="component" value="Chromosome I"/>
</dbReference>
<keyword evidence="2 8" id="KW-0732">Signal</keyword>
<reference evidence="11" key="2">
    <citation type="submission" date="2016-10" db="EMBL/GenBank/DDBJ databases">
        <authorList>
            <person name="Varghese N."/>
            <person name="Submissions S."/>
        </authorList>
    </citation>
    <scope>NUCLEOTIDE SEQUENCE [LARGE SCALE GENOMIC DNA]</scope>
    <source>
        <strain evidence="11">BS3782</strain>
    </source>
</reference>
<protein>
    <submittedName>
        <fullName evidence="10">Predicted small lipoprotein YifL</fullName>
    </submittedName>
</protein>
<dbReference type="Proteomes" id="UP000434925">
    <property type="component" value="Unassembled WGS sequence"/>
</dbReference>
<name>A0A0J6H1D9_9PSED</name>
<dbReference type="RefSeq" id="WP_038980782.1">
    <property type="nucleotide sequence ID" value="NZ_JABTYG010000002.1"/>
</dbReference>
<evidence type="ECO:0000256" key="7">
    <source>
        <dbReference type="SAM" id="MobiDB-lite"/>
    </source>
</evidence>
<dbReference type="PIRSF" id="PIRSF037657">
    <property type="entry name" value="Lipoprotein_LppL"/>
    <property type="match status" value="1"/>
</dbReference>
<feature type="compositionally biased region" description="Low complexity" evidence="7">
    <location>
        <begin position="39"/>
        <end position="52"/>
    </location>
</feature>
<dbReference type="GO" id="GO:0009279">
    <property type="term" value="C:cell outer membrane"/>
    <property type="evidence" value="ECO:0007669"/>
    <property type="project" value="UniProtKB-SubCell"/>
</dbReference>
<keyword evidence="6 10" id="KW-0449">Lipoprotein</keyword>
<evidence type="ECO:0000256" key="8">
    <source>
        <dbReference type="SAM" id="SignalP"/>
    </source>
</evidence>
<feature type="chain" id="PRO_5044543658" evidence="8">
    <location>
        <begin position="24"/>
        <end position="61"/>
    </location>
</feature>
<evidence type="ECO:0000256" key="3">
    <source>
        <dbReference type="ARBA" id="ARBA00023136"/>
    </source>
</evidence>
<evidence type="ECO:0000256" key="1">
    <source>
        <dbReference type="ARBA" id="ARBA00004459"/>
    </source>
</evidence>
<keyword evidence="11" id="KW-1185">Reference proteome</keyword>
<keyword evidence="5" id="KW-0998">Cell outer membrane</keyword>
<accession>A0A0J6H1D9</accession>
<gene>
    <name evidence="9" type="ORF">F7R14_14915</name>
    <name evidence="10" type="ORF">SAMN04490191_1288</name>
</gene>
<dbReference type="Pfam" id="PF13627">
    <property type="entry name" value="LptM_cons"/>
    <property type="match status" value="1"/>
</dbReference>
<keyword evidence="3" id="KW-0472">Membrane</keyword>
<evidence type="ECO:0000256" key="6">
    <source>
        <dbReference type="ARBA" id="ARBA00023288"/>
    </source>
</evidence>
<feature type="signal peptide" evidence="8">
    <location>
        <begin position="1"/>
        <end position="23"/>
    </location>
</feature>
<feature type="region of interest" description="Disordered" evidence="7">
    <location>
        <begin position="31"/>
        <end position="61"/>
    </location>
</feature>
<evidence type="ECO:0000256" key="2">
    <source>
        <dbReference type="ARBA" id="ARBA00022729"/>
    </source>
</evidence>
<organism evidence="10 11">
    <name type="scientific">Pseudomonas lini</name>
    <dbReference type="NCBI Taxonomy" id="163011"/>
    <lineage>
        <taxon>Bacteria</taxon>
        <taxon>Pseudomonadati</taxon>
        <taxon>Pseudomonadota</taxon>
        <taxon>Gammaproteobacteria</taxon>
        <taxon>Pseudomonadales</taxon>
        <taxon>Pseudomonadaceae</taxon>
        <taxon>Pseudomonas</taxon>
    </lineage>
</organism>
<dbReference type="EMBL" id="LT629746">
    <property type="protein sequence ID" value="SDS36318.1"/>
    <property type="molecule type" value="Genomic_DNA"/>
</dbReference>
<dbReference type="EMBL" id="VZPO01000005">
    <property type="protein sequence ID" value="KAB0504347.1"/>
    <property type="molecule type" value="Genomic_DNA"/>
</dbReference>
<dbReference type="NCBIfam" id="NF047847">
    <property type="entry name" value="SS_mature_LptM"/>
    <property type="match status" value="1"/>
</dbReference>
<keyword evidence="4" id="KW-0564">Palmitate</keyword>
<evidence type="ECO:0000313" key="9">
    <source>
        <dbReference type="EMBL" id="KAB0504347.1"/>
    </source>
</evidence>
<reference evidence="10" key="1">
    <citation type="submission" date="2016-10" db="EMBL/GenBank/DDBJ databases">
        <authorList>
            <person name="de Groot N.N."/>
        </authorList>
    </citation>
    <scope>NUCLEOTIDE SEQUENCE [LARGE SCALE GENOMIC DNA]</scope>
    <source>
        <strain evidence="10">BS3782</strain>
    </source>
</reference>
<proteinExistence type="predicted"/>
<evidence type="ECO:0000256" key="5">
    <source>
        <dbReference type="ARBA" id="ARBA00023237"/>
    </source>
</evidence>
<reference evidence="9 12" key="3">
    <citation type="submission" date="2019-09" db="EMBL/GenBank/DDBJ databases">
        <title>Draft genome sequences of 48 bacterial type strains from the CCUG.</title>
        <authorList>
            <person name="Tunovic T."/>
            <person name="Pineiro-Iglesias B."/>
            <person name="Unosson C."/>
            <person name="Inganas E."/>
            <person name="Ohlen M."/>
            <person name="Cardew S."/>
            <person name="Jensie-Markopoulos S."/>
            <person name="Salva-Serra F."/>
            <person name="Jaen-Luchoro D."/>
            <person name="Karlsson R."/>
            <person name="Svensson-Stadler L."/>
            <person name="Chun J."/>
            <person name="Moore E."/>
        </authorList>
    </citation>
    <scope>NUCLEOTIDE SEQUENCE [LARGE SCALE GENOMIC DNA]</scope>
    <source>
        <strain evidence="9 12">CCUG 51522</strain>
    </source>
</reference>
<comment type="subcellular location">
    <subcellularLocation>
        <location evidence="1">Cell outer membrane</location>
        <topology evidence="1">Lipid-anchor</topology>
    </subcellularLocation>
</comment>
<dbReference type="InterPro" id="IPR032831">
    <property type="entry name" value="LptM_cons"/>
</dbReference>
<sequence length="61" mass="6566">MKRLISSLAALASLVAFVSLLSACGQKGPLYLPDENQDPAEQAKSSQQQPASKAHKHDVYQ</sequence>
<evidence type="ECO:0000256" key="4">
    <source>
        <dbReference type="ARBA" id="ARBA00023139"/>
    </source>
</evidence>
<dbReference type="PATRIC" id="fig|163011.3.peg.4897"/>
<evidence type="ECO:0000313" key="12">
    <source>
        <dbReference type="Proteomes" id="UP000434925"/>
    </source>
</evidence>
<dbReference type="InterPro" id="IPR017254">
    <property type="entry name" value="Lipoprotein_LppL"/>
</dbReference>